<dbReference type="InterPro" id="IPR008271">
    <property type="entry name" value="Ser/Thr_kinase_AS"/>
</dbReference>
<protein>
    <submittedName>
        <fullName evidence="8">Protein kinase-like domain</fullName>
    </submittedName>
</protein>
<dbReference type="EMBL" id="LDAU01000144">
    <property type="protein sequence ID" value="KRX03160.1"/>
    <property type="molecule type" value="Genomic_DNA"/>
</dbReference>
<dbReference type="Gene3D" id="3.30.200.20">
    <property type="entry name" value="Phosphorylase Kinase, domain 1"/>
    <property type="match status" value="1"/>
</dbReference>
<sequence length="713" mass="83509">MNKYDILGIINEGAYGIVFKAKHRENGEILAIKKFKDTEDDEGVRKIIQREVKMLRTLKNDNIVDLKEAFKRKGRFYLVFEYVERNLLEVLEEKPDGLDPELIRNVIFQLLNAIKQCHQNDIIHRDIKPENLLITNNYSLKLCDFGFARTLLNKEGQILTDYVATRWYRPPELNLGVTNYGTAVDIWAVGCIMGELIDGQPLFPGENEIDQLYLIQKIIGPLTAEQKELYNKNPRFLGMKFPEINKPESLERKYLGKLSKKALNFLKQVLQMDPAQRPTVFEALQHPYFEDLQQQLNNQNTNTNNNQINQNSTKQSTPVGKNSIQNNINHKQTQQIQQPQKQQQQQQQQNKVQTQNQNQNNVENNQTNFNSKSSLNLDNNSINSKIKQKNQDQKKQIEQNEDVEETNPKKNPCQNDIPKYPQKQNREYYMNDKPNYVGVNQVYNVKIPGQNMQTDEFGQDSYLVPKKSRNGSLEKNLYKDNSSVLGGKKLFLKKNQSLNKMKTFYQSVGGNQYMNPNNLSGGQYKDEENQHRKNVNSGQFPHINNRKTDQSYKNTSQSPSNRQHKLQLGQSQANFNKVYYQTPQNQTSSNQKQQDRHYYKGQIYLDSHSFQISGQLISNIFVKEIRYNKEIQQKKSELNRALRMRVQSLIQSLNLNQDGFMDFNSNLLATQKVENKQRDRLQKYENELNNKYIDFELKQKDLTQELKKRYYLQ</sequence>
<dbReference type="PANTHER" id="PTHR24055">
    <property type="entry name" value="MITOGEN-ACTIVATED PROTEIN KINASE"/>
    <property type="match status" value="1"/>
</dbReference>
<feature type="compositionally biased region" description="Basic and acidic residues" evidence="6">
    <location>
        <begin position="389"/>
        <end position="398"/>
    </location>
</feature>
<evidence type="ECO:0000256" key="4">
    <source>
        <dbReference type="ARBA" id="ARBA00022777"/>
    </source>
</evidence>
<feature type="compositionally biased region" description="Low complexity" evidence="6">
    <location>
        <begin position="298"/>
        <end position="311"/>
    </location>
</feature>
<dbReference type="Gene3D" id="1.10.510.10">
    <property type="entry name" value="Transferase(Phosphotransferase) domain 1"/>
    <property type="match status" value="1"/>
</dbReference>
<feature type="domain" description="Protein kinase" evidence="7">
    <location>
        <begin position="4"/>
        <end position="289"/>
    </location>
</feature>
<evidence type="ECO:0000256" key="2">
    <source>
        <dbReference type="ARBA" id="ARBA00022679"/>
    </source>
</evidence>
<evidence type="ECO:0000259" key="7">
    <source>
        <dbReference type="PROSITE" id="PS50011"/>
    </source>
</evidence>
<keyword evidence="2" id="KW-0808">Transferase</keyword>
<feature type="region of interest" description="Disordered" evidence="6">
    <location>
        <begin position="384"/>
        <end position="420"/>
    </location>
</feature>
<accession>A0A0V0QM74</accession>
<evidence type="ECO:0000256" key="1">
    <source>
        <dbReference type="ARBA" id="ARBA00022527"/>
    </source>
</evidence>
<feature type="region of interest" description="Disordered" evidence="6">
    <location>
        <begin position="509"/>
        <end position="566"/>
    </location>
</feature>
<dbReference type="InterPro" id="IPR011009">
    <property type="entry name" value="Kinase-like_dom_sf"/>
</dbReference>
<dbReference type="SUPFAM" id="SSF56112">
    <property type="entry name" value="Protein kinase-like (PK-like)"/>
    <property type="match status" value="1"/>
</dbReference>
<gene>
    <name evidence="8" type="ORF">PPERSA_10241</name>
</gene>
<keyword evidence="9" id="KW-1185">Reference proteome</keyword>
<dbReference type="InterPro" id="IPR000719">
    <property type="entry name" value="Prot_kinase_dom"/>
</dbReference>
<evidence type="ECO:0000256" key="6">
    <source>
        <dbReference type="SAM" id="MobiDB-lite"/>
    </source>
</evidence>
<dbReference type="SMART" id="SM00220">
    <property type="entry name" value="S_TKc"/>
    <property type="match status" value="1"/>
</dbReference>
<dbReference type="InParanoid" id="A0A0V0QM74"/>
<evidence type="ECO:0000256" key="5">
    <source>
        <dbReference type="ARBA" id="ARBA00022840"/>
    </source>
</evidence>
<dbReference type="InterPro" id="IPR050117">
    <property type="entry name" value="MAPK"/>
</dbReference>
<dbReference type="OrthoDB" id="548217at2759"/>
<feature type="region of interest" description="Disordered" evidence="6">
    <location>
        <begin position="298"/>
        <end position="356"/>
    </location>
</feature>
<dbReference type="GO" id="GO:0005524">
    <property type="term" value="F:ATP binding"/>
    <property type="evidence" value="ECO:0007669"/>
    <property type="project" value="UniProtKB-KW"/>
</dbReference>
<dbReference type="FunFam" id="3.30.200.20:FF:001093">
    <property type="entry name" value="Cyclin-dependent kinase-like 5"/>
    <property type="match status" value="1"/>
</dbReference>
<name>A0A0V0QM74_PSEPJ</name>
<keyword evidence="3" id="KW-0547">Nucleotide-binding</keyword>
<feature type="compositionally biased region" description="Polar residues" evidence="6">
    <location>
        <begin position="312"/>
        <end position="323"/>
    </location>
</feature>
<keyword evidence="5" id="KW-0067">ATP-binding</keyword>
<dbReference type="PROSITE" id="PS50011">
    <property type="entry name" value="PROTEIN_KINASE_DOM"/>
    <property type="match status" value="1"/>
</dbReference>
<dbReference type="GO" id="GO:0004674">
    <property type="term" value="F:protein serine/threonine kinase activity"/>
    <property type="evidence" value="ECO:0007669"/>
    <property type="project" value="UniProtKB-KW"/>
</dbReference>
<proteinExistence type="predicted"/>
<keyword evidence="4 8" id="KW-0418">Kinase</keyword>
<organism evidence="8 9">
    <name type="scientific">Pseudocohnilembus persalinus</name>
    <name type="common">Ciliate</name>
    <dbReference type="NCBI Taxonomy" id="266149"/>
    <lineage>
        <taxon>Eukaryota</taxon>
        <taxon>Sar</taxon>
        <taxon>Alveolata</taxon>
        <taxon>Ciliophora</taxon>
        <taxon>Intramacronucleata</taxon>
        <taxon>Oligohymenophorea</taxon>
        <taxon>Scuticociliatia</taxon>
        <taxon>Philasterida</taxon>
        <taxon>Pseudocohnilembidae</taxon>
        <taxon>Pseudocohnilembus</taxon>
    </lineage>
</organism>
<feature type="compositionally biased region" description="Polar residues" evidence="6">
    <location>
        <begin position="551"/>
        <end position="561"/>
    </location>
</feature>
<evidence type="ECO:0000313" key="8">
    <source>
        <dbReference type="EMBL" id="KRX03160.1"/>
    </source>
</evidence>
<dbReference type="AlphaFoldDB" id="A0A0V0QM74"/>
<reference evidence="8 9" key="1">
    <citation type="journal article" date="2015" name="Sci. Rep.">
        <title>Genome of the facultative scuticociliatosis pathogen Pseudocohnilembus persalinus provides insight into its virulence through horizontal gene transfer.</title>
        <authorList>
            <person name="Xiong J."/>
            <person name="Wang G."/>
            <person name="Cheng J."/>
            <person name="Tian M."/>
            <person name="Pan X."/>
            <person name="Warren A."/>
            <person name="Jiang C."/>
            <person name="Yuan D."/>
            <person name="Miao W."/>
        </authorList>
    </citation>
    <scope>NUCLEOTIDE SEQUENCE [LARGE SCALE GENOMIC DNA]</scope>
    <source>
        <strain evidence="8">36N120E</strain>
    </source>
</reference>
<comment type="caution">
    <text evidence="8">The sequence shown here is derived from an EMBL/GenBank/DDBJ whole genome shotgun (WGS) entry which is preliminary data.</text>
</comment>
<dbReference type="CDD" id="cd07833">
    <property type="entry name" value="STKc_CDKL"/>
    <property type="match status" value="1"/>
</dbReference>
<dbReference type="FunFam" id="1.10.510.10:FF:000624">
    <property type="entry name" value="Mitogen-activated protein kinase"/>
    <property type="match status" value="1"/>
</dbReference>
<evidence type="ECO:0000313" key="9">
    <source>
        <dbReference type="Proteomes" id="UP000054937"/>
    </source>
</evidence>
<feature type="compositionally biased region" description="Polar residues" evidence="6">
    <location>
        <begin position="509"/>
        <end position="521"/>
    </location>
</feature>
<evidence type="ECO:0000256" key="3">
    <source>
        <dbReference type="ARBA" id="ARBA00022741"/>
    </source>
</evidence>
<feature type="compositionally biased region" description="Low complexity" evidence="6">
    <location>
        <begin position="324"/>
        <end position="356"/>
    </location>
</feature>
<dbReference type="OMA" id="WAGASEI"/>
<dbReference type="Pfam" id="PF00069">
    <property type="entry name" value="Pkinase"/>
    <property type="match status" value="1"/>
</dbReference>
<keyword evidence="1" id="KW-0723">Serine/threonine-protein kinase</keyword>
<dbReference type="PROSITE" id="PS00108">
    <property type="entry name" value="PROTEIN_KINASE_ST"/>
    <property type="match status" value="1"/>
</dbReference>
<dbReference type="Proteomes" id="UP000054937">
    <property type="component" value="Unassembled WGS sequence"/>
</dbReference>